<proteinExistence type="predicted"/>
<keyword evidence="1" id="KW-0812">Transmembrane</keyword>
<dbReference type="Proteomes" id="UP001169823">
    <property type="component" value="Unassembled WGS sequence"/>
</dbReference>
<protein>
    <submittedName>
        <fullName evidence="2">Uncharacterized protein</fullName>
    </submittedName>
</protein>
<evidence type="ECO:0000313" key="2">
    <source>
        <dbReference type="EMBL" id="MDO6457235.1"/>
    </source>
</evidence>
<evidence type="ECO:0000256" key="1">
    <source>
        <dbReference type="SAM" id="Phobius"/>
    </source>
</evidence>
<name>A0AAW7XT69_9RHOB</name>
<feature type="transmembrane region" description="Helical" evidence="1">
    <location>
        <begin position="28"/>
        <end position="52"/>
    </location>
</feature>
<dbReference type="RefSeq" id="WP_303482833.1">
    <property type="nucleotide sequence ID" value="NZ_JAUOPJ010000006.1"/>
</dbReference>
<dbReference type="AlphaFoldDB" id="A0AAW7XT69"/>
<gene>
    <name evidence="2" type="ORF">Q4494_09110</name>
</gene>
<sequence>MIAGLLLLSMLTAAFTAASGIALGLPLWAGLLVFPCVGTATLLISAVVLYTLRSAEDIRASLEPTLESSDEPALA</sequence>
<accession>A0AAW7XT69</accession>
<keyword evidence="1" id="KW-1133">Transmembrane helix</keyword>
<comment type="caution">
    <text evidence="2">The sequence shown here is derived from an EMBL/GenBank/DDBJ whole genome shotgun (WGS) entry which is preliminary data.</text>
</comment>
<organism evidence="2 3">
    <name type="scientific">Celeribacter halophilus</name>
    <dbReference type="NCBI Taxonomy" id="576117"/>
    <lineage>
        <taxon>Bacteria</taxon>
        <taxon>Pseudomonadati</taxon>
        <taxon>Pseudomonadota</taxon>
        <taxon>Alphaproteobacteria</taxon>
        <taxon>Rhodobacterales</taxon>
        <taxon>Roseobacteraceae</taxon>
        <taxon>Celeribacter</taxon>
    </lineage>
</organism>
<dbReference type="EMBL" id="JAUOPJ010000006">
    <property type="protein sequence ID" value="MDO6457235.1"/>
    <property type="molecule type" value="Genomic_DNA"/>
</dbReference>
<evidence type="ECO:0000313" key="3">
    <source>
        <dbReference type="Proteomes" id="UP001169823"/>
    </source>
</evidence>
<keyword evidence="1" id="KW-0472">Membrane</keyword>
<reference evidence="2" key="1">
    <citation type="submission" date="2023-07" db="EMBL/GenBank/DDBJ databases">
        <title>Genome content predicts the carbon catabolic preferences of heterotrophic bacteria.</title>
        <authorList>
            <person name="Gralka M."/>
        </authorList>
    </citation>
    <scope>NUCLEOTIDE SEQUENCE</scope>
    <source>
        <strain evidence="2">I2M02</strain>
    </source>
</reference>